<dbReference type="SUPFAM" id="SSF53223">
    <property type="entry name" value="Aminoacid dehydrogenase-like, N-terminal domain"/>
    <property type="match status" value="1"/>
</dbReference>
<dbReference type="SUPFAM" id="SSF51735">
    <property type="entry name" value="NAD(P)-binding Rossmann-fold domains"/>
    <property type="match status" value="1"/>
</dbReference>
<dbReference type="InterPro" id="IPR046346">
    <property type="entry name" value="Aminoacid_DH-like_N_sf"/>
</dbReference>
<dbReference type="InterPro" id="IPR015259">
    <property type="entry name" value="Methyl-teptahyd_DH_N"/>
</dbReference>
<keyword evidence="4" id="KW-1185">Reference proteome</keyword>
<dbReference type="Pfam" id="PF09176">
    <property type="entry name" value="Mpt_N"/>
    <property type="match status" value="1"/>
</dbReference>
<dbReference type="Gene3D" id="3.40.50.720">
    <property type="entry name" value="NAD(P)-binding Rossmann-like Domain"/>
    <property type="match status" value="1"/>
</dbReference>
<evidence type="ECO:0000259" key="2">
    <source>
        <dbReference type="Pfam" id="PF09176"/>
    </source>
</evidence>
<evidence type="ECO:0000313" key="4">
    <source>
        <dbReference type="Proteomes" id="UP001604002"/>
    </source>
</evidence>
<keyword evidence="1" id="KW-0560">Oxidoreductase</keyword>
<feature type="domain" description="Methylene-tetrahydromethanopterin dehydrogenase N-terminal" evidence="2">
    <location>
        <begin position="19"/>
        <end position="99"/>
    </location>
</feature>
<sequence>MAESAPILHIITPLSHVSPFDVNMAVDAGYTTIAPYSRVALNEVRDLTQDMMFSRAPQSAPRTGLFIGGKDAALALDMAAEAKASIFPPFEISIFPDPAGSFTTAAAMIAKVEQALLKTRPKGLEGVAVQVYGATGVVGSIAAVIAAQAGALVTLVSHREVAAVEEKAKDLKARFGVELATTAAATDAEKARLVPEAEVVLAAGKAGVEILTAAHLEAATRLLVAADVNAVPPAGIAGIGAHDAAAVLPHGVGIGALAIGNLKYAVQHTLLKQMCVTDTPLFFDLPAIFKLARELDA</sequence>
<evidence type="ECO:0000313" key="3">
    <source>
        <dbReference type="EMBL" id="MFG1373584.1"/>
    </source>
</evidence>
<dbReference type="InterPro" id="IPR036291">
    <property type="entry name" value="NAD(P)-bd_dom_sf"/>
</dbReference>
<organism evidence="3 4">
    <name type="scientific">Xanthobacter oligotrophicus</name>
    <dbReference type="NCBI Taxonomy" id="2607286"/>
    <lineage>
        <taxon>Bacteria</taxon>
        <taxon>Pseudomonadati</taxon>
        <taxon>Pseudomonadota</taxon>
        <taxon>Alphaproteobacteria</taxon>
        <taxon>Hyphomicrobiales</taxon>
        <taxon>Xanthobacteraceae</taxon>
        <taxon>Xanthobacter</taxon>
    </lineage>
</organism>
<dbReference type="Proteomes" id="UP001604002">
    <property type="component" value="Unassembled WGS sequence"/>
</dbReference>
<dbReference type="RefSeq" id="WP_393993331.1">
    <property type="nucleotide sequence ID" value="NZ_JBAFVH010000008.1"/>
</dbReference>
<protein>
    <submittedName>
        <fullName evidence="3">Methylene-tetrahydromethanopterin dehydrogenase N-terminal domain-containing protein</fullName>
    </submittedName>
</protein>
<dbReference type="InterPro" id="IPR037089">
    <property type="entry name" value="Methyl-teptahyd_DH_N_sf"/>
</dbReference>
<evidence type="ECO:0000256" key="1">
    <source>
        <dbReference type="ARBA" id="ARBA00023002"/>
    </source>
</evidence>
<accession>A0ABW7A0U8</accession>
<dbReference type="EMBL" id="JBAFVH010000008">
    <property type="protein sequence ID" value="MFG1373584.1"/>
    <property type="molecule type" value="Genomic_DNA"/>
</dbReference>
<comment type="caution">
    <text evidence="3">The sequence shown here is derived from an EMBL/GenBank/DDBJ whole genome shotgun (WGS) entry which is preliminary data.</text>
</comment>
<proteinExistence type="predicted"/>
<gene>
    <name evidence="3" type="ORF">V5F32_15530</name>
</gene>
<reference evidence="3 4" key="1">
    <citation type="submission" date="2024-02" db="EMBL/GenBank/DDBJ databases">
        <title>Expansion and revision of Xanthobacter and proposal of Roseixanthobacter gen. nov.</title>
        <authorList>
            <person name="Soltysiak M.P.M."/>
            <person name="Jalihal A."/>
            <person name="Ory A."/>
            <person name="Chrisophersen C."/>
            <person name="Lee A.D."/>
            <person name="Boulton J."/>
            <person name="Springer M."/>
        </authorList>
    </citation>
    <scope>NUCLEOTIDE SEQUENCE [LARGE SCALE GENOMIC DNA]</scope>
    <source>
        <strain evidence="3 4">23A</strain>
    </source>
</reference>
<dbReference type="Gene3D" id="3.40.50.10280">
    <property type="entry name" value="Methylene-tetrahydromethanopterin dehydrogenase, N-terminal domain"/>
    <property type="match status" value="1"/>
</dbReference>
<name>A0ABW7A0U8_9HYPH</name>